<protein>
    <submittedName>
        <fullName evidence="1">Uncharacterized protein</fullName>
    </submittedName>
</protein>
<dbReference type="EMBL" id="PP511876">
    <property type="protein sequence ID" value="XCD08277.1"/>
    <property type="molecule type" value="Genomic_DNA"/>
</dbReference>
<name>A0AAU8BBG3_9CAUD</name>
<reference evidence="1" key="1">
    <citation type="submission" date="2024-03" db="EMBL/GenBank/DDBJ databases">
        <title>Diverse circular DNA viruses in blood, oral, and fecal samples of captive lemurs.</title>
        <authorList>
            <person name="Paietta E.N."/>
            <person name="Kraberger S."/>
            <person name="Lund M.C."/>
            <person name="Custer J.M."/>
            <person name="Vargas K.M."/>
            <person name="Ehmke E.E."/>
            <person name="Yoder A.D."/>
            <person name="Varsani A."/>
        </authorList>
    </citation>
    <scope>NUCLEOTIDE SEQUENCE</scope>
    <source>
        <strain evidence="1">Duke_30FF_63</strain>
    </source>
</reference>
<sequence>MQDPNDYHDVLFNNLFRFKLKTRFANDKTRDYTK</sequence>
<proteinExistence type="predicted"/>
<accession>A0AAU8BBG3</accession>
<organism evidence="1">
    <name type="scientific">Dulem virus 42</name>
    <dbReference type="NCBI Taxonomy" id="3145760"/>
    <lineage>
        <taxon>Viruses</taxon>
        <taxon>Duplodnaviria</taxon>
        <taxon>Heunggongvirae</taxon>
        <taxon>Uroviricota</taxon>
        <taxon>Caudoviricetes</taxon>
    </lineage>
</organism>
<evidence type="ECO:0000313" key="1">
    <source>
        <dbReference type="EMBL" id="XCD08277.1"/>
    </source>
</evidence>